<sequence length="315" mass="35756">MRQRDMVKKKRAALNDIVVQCEGRGKICTLRARPFLIRCCKSVLCMSVAGYLLLASLALFLGIARSVTFFSECKNTRLMSEIREMRDFVSSQEEYITRLFSDDDCRRSMYGAVAVSDEVRQVGVGGPATDDDIESVFATRHEIELRRLAERVDKLLRQYDFHDYSLTDFSGYLKDKKYRMDHVPSIAPINGWLLSGFGVRTHPIFHEARMHEGVDIANFEGTPIRASAAGVAKTGRSETYGNYVFLDHGNEFTTIYAHMRATGVIDGRYVKRGEIIGYVGSTGLSTGPHLHYEVRKYRHPIDPETYILPNDFIVD</sequence>
<dbReference type="PANTHER" id="PTHR21666">
    <property type="entry name" value="PEPTIDASE-RELATED"/>
    <property type="match status" value="1"/>
</dbReference>
<dbReference type="InterPro" id="IPR011055">
    <property type="entry name" value="Dup_hybrid_motif"/>
</dbReference>
<dbReference type="Proteomes" id="UP000179243">
    <property type="component" value="Unassembled WGS sequence"/>
</dbReference>
<gene>
    <name evidence="3" type="ORF">A2519_01535</name>
</gene>
<dbReference type="PANTHER" id="PTHR21666:SF270">
    <property type="entry name" value="MUREIN HYDROLASE ACTIVATOR ENVC"/>
    <property type="match status" value="1"/>
</dbReference>
<evidence type="ECO:0000313" key="3">
    <source>
        <dbReference type="EMBL" id="OGK07560.1"/>
    </source>
</evidence>
<keyword evidence="1" id="KW-1133">Transmembrane helix</keyword>
<dbReference type="CDD" id="cd12797">
    <property type="entry name" value="M23_peptidase"/>
    <property type="match status" value="1"/>
</dbReference>
<dbReference type="EMBL" id="MFYX01000003">
    <property type="protein sequence ID" value="OGK07560.1"/>
    <property type="molecule type" value="Genomic_DNA"/>
</dbReference>
<comment type="caution">
    <text evidence="3">The sequence shown here is derived from an EMBL/GenBank/DDBJ whole genome shotgun (WGS) entry which is preliminary data.</text>
</comment>
<dbReference type="AlphaFoldDB" id="A0A1F7FLM2"/>
<dbReference type="InterPro" id="IPR050570">
    <property type="entry name" value="Cell_wall_metabolism_enzyme"/>
</dbReference>
<dbReference type="SUPFAM" id="SSF51261">
    <property type="entry name" value="Duplicated hybrid motif"/>
    <property type="match status" value="1"/>
</dbReference>
<feature type="transmembrane region" description="Helical" evidence="1">
    <location>
        <begin position="43"/>
        <end position="64"/>
    </location>
</feature>
<dbReference type="GO" id="GO:0004222">
    <property type="term" value="F:metalloendopeptidase activity"/>
    <property type="evidence" value="ECO:0007669"/>
    <property type="project" value="TreeGrafter"/>
</dbReference>
<feature type="domain" description="M23ase beta-sheet core" evidence="2">
    <location>
        <begin position="209"/>
        <end position="303"/>
    </location>
</feature>
<keyword evidence="1" id="KW-0472">Membrane</keyword>
<dbReference type="Pfam" id="PF01551">
    <property type="entry name" value="Peptidase_M23"/>
    <property type="match status" value="1"/>
</dbReference>
<accession>A0A1F7FLM2</accession>
<name>A0A1F7FLM2_UNCRA</name>
<evidence type="ECO:0000313" key="4">
    <source>
        <dbReference type="Proteomes" id="UP000179243"/>
    </source>
</evidence>
<proteinExistence type="predicted"/>
<reference evidence="3 4" key="1">
    <citation type="journal article" date="2016" name="Nat. Commun.">
        <title>Thousands of microbial genomes shed light on interconnected biogeochemical processes in an aquifer system.</title>
        <authorList>
            <person name="Anantharaman K."/>
            <person name="Brown C.T."/>
            <person name="Hug L.A."/>
            <person name="Sharon I."/>
            <person name="Castelle C.J."/>
            <person name="Probst A.J."/>
            <person name="Thomas B.C."/>
            <person name="Singh A."/>
            <person name="Wilkins M.J."/>
            <person name="Karaoz U."/>
            <person name="Brodie E.L."/>
            <person name="Williams K.H."/>
            <person name="Hubbard S.S."/>
            <person name="Banfield J.F."/>
        </authorList>
    </citation>
    <scope>NUCLEOTIDE SEQUENCE [LARGE SCALE GENOMIC DNA]</scope>
</reference>
<evidence type="ECO:0000259" key="2">
    <source>
        <dbReference type="Pfam" id="PF01551"/>
    </source>
</evidence>
<organism evidence="3 4">
    <name type="scientific">Candidatus Raymondbacteria bacterium RIFOXYD12_FULL_49_13</name>
    <dbReference type="NCBI Taxonomy" id="1817890"/>
    <lineage>
        <taxon>Bacteria</taxon>
        <taxon>Raymondiibacteriota</taxon>
    </lineage>
</organism>
<keyword evidence="1" id="KW-0812">Transmembrane</keyword>
<evidence type="ECO:0000256" key="1">
    <source>
        <dbReference type="SAM" id="Phobius"/>
    </source>
</evidence>
<dbReference type="InterPro" id="IPR016047">
    <property type="entry name" value="M23ase_b-sheet_dom"/>
</dbReference>
<dbReference type="Gene3D" id="2.70.70.10">
    <property type="entry name" value="Glucose Permease (Domain IIA)"/>
    <property type="match status" value="1"/>
</dbReference>
<protein>
    <recommendedName>
        <fullName evidence="2">M23ase beta-sheet core domain-containing protein</fullName>
    </recommendedName>
</protein>